<dbReference type="Gene3D" id="3.30.559.10">
    <property type="entry name" value="Chloramphenicol acetyltransferase-like domain"/>
    <property type="match status" value="2"/>
</dbReference>
<accession>A0A4S3JX34</accession>
<reference evidence="4 7" key="2">
    <citation type="submission" date="2019-08" db="EMBL/GenBank/DDBJ databases">
        <title>The genome sequence of a newly discovered highly antifungal drug resistant Aspergillus species, Aspergillus tanneri NIH 1004.</title>
        <authorList>
            <person name="Mounaud S."/>
            <person name="Singh I."/>
            <person name="Joardar V."/>
            <person name="Pakala S."/>
            <person name="Pakala S."/>
            <person name="Venepally P."/>
            <person name="Chung J.K."/>
            <person name="Losada L."/>
            <person name="Nierman W.C."/>
        </authorList>
    </citation>
    <scope>NUCLEOTIDE SEQUENCE [LARGE SCALE GENOMIC DNA]</scope>
    <source>
        <strain evidence="4 7">NIH1004</strain>
    </source>
</reference>
<reference evidence="5 6" key="1">
    <citation type="submission" date="2019-03" db="EMBL/GenBank/DDBJ databases">
        <title>The genome sequence of a newly discovered highly antifungal drug resistant Aspergillus species, Aspergillus tanneri NIH 1004.</title>
        <authorList>
            <person name="Mounaud S."/>
            <person name="Singh I."/>
            <person name="Joardar V."/>
            <person name="Pakala S."/>
            <person name="Pakala S."/>
            <person name="Venepally P."/>
            <person name="Hoover J."/>
            <person name="Nierman W."/>
            <person name="Chung J."/>
            <person name="Losada L."/>
        </authorList>
    </citation>
    <scope>NUCLEOTIDE SEQUENCE [LARGE SCALE GENOMIC DNA]</scope>
    <source>
        <strain evidence="5 6">NIH1004</strain>
    </source>
</reference>
<evidence type="ECO:0000313" key="7">
    <source>
        <dbReference type="Proteomes" id="UP000324241"/>
    </source>
</evidence>
<proteinExistence type="predicted"/>
<comment type="caution">
    <text evidence="5">The sequence shown here is derived from an EMBL/GenBank/DDBJ whole genome shotgun (WGS) entry which is preliminary data.</text>
</comment>
<dbReference type="GeneID" id="54329524"/>
<protein>
    <recommendedName>
        <fullName evidence="3">Trichothecene 3-O-acetyltransferase-like N-terminal domain-containing protein</fullName>
    </recommendedName>
</protein>
<keyword evidence="2" id="KW-0012">Acyltransferase</keyword>
<dbReference type="InterPro" id="IPR023213">
    <property type="entry name" value="CAT-like_dom_sf"/>
</dbReference>
<keyword evidence="1" id="KW-0808">Transferase</keyword>
<dbReference type="GO" id="GO:0016747">
    <property type="term" value="F:acyltransferase activity, transferring groups other than amino-acyl groups"/>
    <property type="evidence" value="ECO:0007669"/>
    <property type="project" value="TreeGrafter"/>
</dbReference>
<dbReference type="EMBL" id="SOSA01000006">
    <property type="protein sequence ID" value="THD00077.1"/>
    <property type="molecule type" value="Genomic_DNA"/>
</dbReference>
<organism evidence="5 6">
    <name type="scientific">Aspergillus tanneri</name>
    <dbReference type="NCBI Taxonomy" id="1220188"/>
    <lineage>
        <taxon>Eukaryota</taxon>
        <taxon>Fungi</taxon>
        <taxon>Dikarya</taxon>
        <taxon>Ascomycota</taxon>
        <taxon>Pezizomycotina</taxon>
        <taxon>Eurotiomycetes</taxon>
        <taxon>Eurotiomycetidae</taxon>
        <taxon>Eurotiales</taxon>
        <taxon>Aspergillaceae</taxon>
        <taxon>Aspergillus</taxon>
        <taxon>Aspergillus subgen. Circumdati</taxon>
    </lineage>
</organism>
<dbReference type="PANTHER" id="PTHR31642:SF310">
    <property type="entry name" value="FATTY ALCOHOL:CAFFEOYL-COA ACYLTRANSFERASE"/>
    <property type="match status" value="1"/>
</dbReference>
<evidence type="ECO:0000256" key="2">
    <source>
        <dbReference type="ARBA" id="ARBA00023315"/>
    </source>
</evidence>
<name>A0A4S3JX34_9EURO</name>
<dbReference type="OrthoDB" id="1862401at2759"/>
<evidence type="ECO:0000259" key="3">
    <source>
        <dbReference type="Pfam" id="PF22664"/>
    </source>
</evidence>
<sequence length="444" mass="49390">MDFSHILDIIGQLPILKSYTHILLCFPLADPSLDSLESAVQHLVDLLPFLAGQVVHEGLSPTSSGQFLVKPYPHPRSPLRIEDRRSQCVSYETLLSAQAPSSMLPGTLLGRRRAFPESYEDSPDDPAPVLDIQANLIHGGLLLDLAAQHNIVDAIGLFQIAHLLAFVMRGEPIPQTMLDEANRPRHDLIPLLGADEPLLDHRDLRPAPEYMVSSPQPRESIGAFEWRYLHIDAVAVQRIKSLADAQPTDFHASTPFISDNDALTAFLWHRITYVRLRRLNTPQAISRISRAVDFRRVVGLSPSYLGHMVRVAFLRLTFQEVVDSSLSKLASLVRKSVLDISDMYSLRSYVTYLAREPDKSTISYGGGFDANTDLSFSSIAHLSLPEFGALGKPDLLRRPTFQQLPCSMYLAPSMRGGVEVLACLLREEMEMLVGEMGGFLNYIG</sequence>
<evidence type="ECO:0000313" key="5">
    <source>
        <dbReference type="EMBL" id="THD00077.1"/>
    </source>
</evidence>
<dbReference type="STRING" id="1220188.A0A4S3JX34"/>
<dbReference type="PANTHER" id="PTHR31642">
    <property type="entry name" value="TRICHOTHECENE 3-O-ACETYLTRANSFERASE"/>
    <property type="match status" value="1"/>
</dbReference>
<dbReference type="Proteomes" id="UP000324241">
    <property type="component" value="Unassembled WGS sequence"/>
</dbReference>
<dbReference type="Proteomes" id="UP000308092">
    <property type="component" value="Unassembled WGS sequence"/>
</dbReference>
<gene>
    <name evidence="4" type="ORF">ATNIH1004_006822</name>
    <name evidence="5" type="ORF">EYZ11_000402</name>
</gene>
<dbReference type="EMBL" id="QUQM01000007">
    <property type="protein sequence ID" value="KAA8645403.1"/>
    <property type="molecule type" value="Genomic_DNA"/>
</dbReference>
<keyword evidence="6" id="KW-1185">Reference proteome</keyword>
<feature type="domain" description="Trichothecene 3-O-acetyltransferase-like N-terminal" evidence="3">
    <location>
        <begin position="19"/>
        <end position="165"/>
    </location>
</feature>
<evidence type="ECO:0000256" key="1">
    <source>
        <dbReference type="ARBA" id="ARBA00022679"/>
    </source>
</evidence>
<dbReference type="AlphaFoldDB" id="A0A4S3JX34"/>
<dbReference type="VEuPathDB" id="FungiDB:EYZ11_000402"/>
<dbReference type="RefSeq" id="XP_033424764.1">
    <property type="nucleotide sequence ID" value="XM_033571449.1"/>
</dbReference>
<evidence type="ECO:0000313" key="4">
    <source>
        <dbReference type="EMBL" id="KAA8645403.1"/>
    </source>
</evidence>
<dbReference type="InterPro" id="IPR054710">
    <property type="entry name" value="Tri101-like_N"/>
</dbReference>
<evidence type="ECO:0000313" key="6">
    <source>
        <dbReference type="Proteomes" id="UP000308092"/>
    </source>
</evidence>
<dbReference type="InterPro" id="IPR050317">
    <property type="entry name" value="Plant_Fungal_Acyltransferase"/>
</dbReference>
<dbReference type="Pfam" id="PF22664">
    <property type="entry name" value="TRI-like_N"/>
    <property type="match status" value="1"/>
</dbReference>